<keyword evidence="2" id="KW-1185">Reference proteome</keyword>
<accession>A0A1B7YAN8</accession>
<reference evidence="2" key="1">
    <citation type="journal article" date="2017" name="BMC Genomics">
        <title>Gapless genome assembly of Colletotrichum higginsianum reveals chromosome structure and association of transposable elements with secondary metabolite gene clusters.</title>
        <authorList>
            <person name="Dallery J.-F."/>
            <person name="Lapalu N."/>
            <person name="Zampounis A."/>
            <person name="Pigne S."/>
            <person name="Luyten I."/>
            <person name="Amselem J."/>
            <person name="Wittenberg A.H.J."/>
            <person name="Zhou S."/>
            <person name="de Queiroz M.V."/>
            <person name="Robin G.P."/>
            <person name="Auger A."/>
            <person name="Hainaut M."/>
            <person name="Henrissat B."/>
            <person name="Kim K.-T."/>
            <person name="Lee Y.-H."/>
            <person name="Lespinet O."/>
            <person name="Schwartz D.C."/>
            <person name="Thon M.R."/>
            <person name="O'Connell R.J."/>
        </authorList>
    </citation>
    <scope>NUCLEOTIDE SEQUENCE [LARGE SCALE GENOMIC DNA]</scope>
    <source>
        <strain evidence="2">IMI 349063</strain>
    </source>
</reference>
<dbReference type="RefSeq" id="XP_018157606.1">
    <property type="nucleotide sequence ID" value="XM_018302828.1"/>
</dbReference>
<evidence type="ECO:0000313" key="1">
    <source>
        <dbReference type="EMBL" id="OBR09089.1"/>
    </source>
</evidence>
<dbReference type="Proteomes" id="UP000092177">
    <property type="component" value="Chromosome 5"/>
</dbReference>
<organism evidence="1 2">
    <name type="scientific">Colletotrichum higginsianum (strain IMI 349063)</name>
    <name type="common">Crucifer anthracnose fungus</name>
    <dbReference type="NCBI Taxonomy" id="759273"/>
    <lineage>
        <taxon>Eukaryota</taxon>
        <taxon>Fungi</taxon>
        <taxon>Dikarya</taxon>
        <taxon>Ascomycota</taxon>
        <taxon>Pezizomycotina</taxon>
        <taxon>Sordariomycetes</taxon>
        <taxon>Hypocreomycetidae</taxon>
        <taxon>Glomerellales</taxon>
        <taxon>Glomerellaceae</taxon>
        <taxon>Colletotrichum</taxon>
        <taxon>Colletotrichum destructivum species complex</taxon>
    </lineage>
</organism>
<protein>
    <submittedName>
        <fullName evidence="1">Uncharacterized protein</fullName>
    </submittedName>
</protein>
<dbReference type="KEGG" id="chig:CH63R_07854"/>
<dbReference type="AlphaFoldDB" id="A0A1B7YAN8"/>
<proteinExistence type="predicted"/>
<sequence length="174" mass="18454">MAQVDKLRSEGFNDKDFRTVIINTGVDWHHPPWSTDKFGSSQSPTGGFVGSYSNLGPTFGGELRPQFGAPVGNVLPTDLLFKDGYTVKLGDLLVDPDGGCHHCAGVQCTFTILVVPAVIQGGQLGLSPVSLVSARQDDSGRDHLSPSIHRKAVLRRDARGGGSTWSRGPSRAAA</sequence>
<gene>
    <name evidence="1" type="ORF">CH63R_07854</name>
</gene>
<comment type="caution">
    <text evidence="1">The sequence shown here is derived from an EMBL/GenBank/DDBJ whole genome shotgun (WGS) entry which is preliminary data.</text>
</comment>
<name>A0A1B7YAN8_COLHI</name>
<dbReference type="EMBL" id="LTAN01000005">
    <property type="protein sequence ID" value="OBR09089.1"/>
    <property type="molecule type" value="Genomic_DNA"/>
</dbReference>
<dbReference type="GeneID" id="28866935"/>
<evidence type="ECO:0000313" key="2">
    <source>
        <dbReference type="Proteomes" id="UP000092177"/>
    </source>
</evidence>
<dbReference type="VEuPathDB" id="FungiDB:CH63R_07854"/>